<dbReference type="InterPro" id="IPR001021">
    <property type="entry name" value="Ribosomal_bL25_long"/>
</dbReference>
<comment type="caution">
    <text evidence="8">The sequence shown here is derived from an EMBL/GenBank/DDBJ whole genome shotgun (WGS) entry which is preliminary data.</text>
</comment>
<keyword evidence="2" id="KW-0694">RNA-binding</keyword>
<dbReference type="InterPro" id="IPR011035">
    <property type="entry name" value="Ribosomal_bL25/Gln-tRNA_synth"/>
</dbReference>
<reference evidence="8" key="1">
    <citation type="journal article" date="2014" name="Front. Microbiol.">
        <title>High frequency of phylogenetically diverse reductive dehalogenase-homologous genes in deep subseafloor sedimentary metagenomes.</title>
        <authorList>
            <person name="Kawai M."/>
            <person name="Futagami T."/>
            <person name="Toyoda A."/>
            <person name="Takaki Y."/>
            <person name="Nishi S."/>
            <person name="Hori S."/>
            <person name="Arai W."/>
            <person name="Tsubouchi T."/>
            <person name="Morono Y."/>
            <person name="Uchiyama I."/>
            <person name="Ito T."/>
            <person name="Fujiyama A."/>
            <person name="Inagaki F."/>
            <person name="Takami H."/>
        </authorList>
    </citation>
    <scope>NUCLEOTIDE SEQUENCE</scope>
    <source>
        <strain evidence="8">Expedition CK06-06</strain>
    </source>
</reference>
<dbReference type="InterPro" id="IPR029751">
    <property type="entry name" value="Ribosomal_L25_dom"/>
</dbReference>
<dbReference type="InterPro" id="IPR037121">
    <property type="entry name" value="Ribosomal_bL25_C"/>
</dbReference>
<dbReference type="GO" id="GO:0003735">
    <property type="term" value="F:structural constituent of ribosome"/>
    <property type="evidence" value="ECO:0007669"/>
    <property type="project" value="InterPro"/>
</dbReference>
<feature type="region of interest" description="Disordered" evidence="5">
    <location>
        <begin position="208"/>
        <end position="228"/>
    </location>
</feature>
<evidence type="ECO:0000259" key="6">
    <source>
        <dbReference type="Pfam" id="PF01386"/>
    </source>
</evidence>
<dbReference type="PANTHER" id="PTHR33284">
    <property type="entry name" value="RIBOSOMAL PROTEIN L25/GLN-TRNA SYNTHETASE, ANTI-CODON-BINDING DOMAIN-CONTAINING PROTEIN"/>
    <property type="match status" value="1"/>
</dbReference>
<evidence type="ECO:0000259" key="7">
    <source>
        <dbReference type="Pfam" id="PF14693"/>
    </source>
</evidence>
<dbReference type="Pfam" id="PF01386">
    <property type="entry name" value="Ribosomal_L25p"/>
    <property type="match status" value="1"/>
</dbReference>
<evidence type="ECO:0000256" key="2">
    <source>
        <dbReference type="ARBA" id="ARBA00022884"/>
    </source>
</evidence>
<organism evidence="8">
    <name type="scientific">marine sediment metagenome</name>
    <dbReference type="NCBI Taxonomy" id="412755"/>
    <lineage>
        <taxon>unclassified sequences</taxon>
        <taxon>metagenomes</taxon>
        <taxon>ecological metagenomes</taxon>
    </lineage>
</organism>
<dbReference type="InterPro" id="IPR020930">
    <property type="entry name" value="Ribosomal_uL5_bac-type"/>
</dbReference>
<dbReference type="AlphaFoldDB" id="X1GVZ8"/>
<dbReference type="GO" id="GO:0022625">
    <property type="term" value="C:cytosolic large ribosomal subunit"/>
    <property type="evidence" value="ECO:0007669"/>
    <property type="project" value="TreeGrafter"/>
</dbReference>
<dbReference type="PANTHER" id="PTHR33284:SF1">
    <property type="entry name" value="RIBOSOMAL PROTEIN L25_GLN-TRNA SYNTHETASE, ANTI-CODON-BINDING DOMAIN-CONTAINING PROTEIN"/>
    <property type="match status" value="1"/>
</dbReference>
<dbReference type="CDD" id="cd00495">
    <property type="entry name" value="Ribosomal_L25_TL5_CTC"/>
    <property type="match status" value="1"/>
</dbReference>
<dbReference type="GO" id="GO:0006412">
    <property type="term" value="P:translation"/>
    <property type="evidence" value="ECO:0007669"/>
    <property type="project" value="InterPro"/>
</dbReference>
<evidence type="ECO:0000256" key="5">
    <source>
        <dbReference type="SAM" id="MobiDB-lite"/>
    </source>
</evidence>
<dbReference type="EMBL" id="BARU01006182">
    <property type="protein sequence ID" value="GAH45804.1"/>
    <property type="molecule type" value="Genomic_DNA"/>
</dbReference>
<accession>X1GVZ8</accession>
<dbReference type="Gene3D" id="2.170.120.20">
    <property type="entry name" value="Ribosomal protein L25, beta domain"/>
    <property type="match status" value="1"/>
</dbReference>
<dbReference type="Gene3D" id="2.40.240.10">
    <property type="entry name" value="Ribosomal Protein L25, Chain P"/>
    <property type="match status" value="1"/>
</dbReference>
<feature type="compositionally biased region" description="Basic and acidic residues" evidence="5">
    <location>
        <begin position="219"/>
        <end position="228"/>
    </location>
</feature>
<dbReference type="InterPro" id="IPR020056">
    <property type="entry name" value="Rbsml_bL25/Gln-tRNA_synth_N"/>
</dbReference>
<evidence type="ECO:0000256" key="3">
    <source>
        <dbReference type="ARBA" id="ARBA00022980"/>
    </source>
</evidence>
<protein>
    <submittedName>
        <fullName evidence="8">Uncharacterized protein</fullName>
    </submittedName>
</protein>
<evidence type="ECO:0000256" key="1">
    <source>
        <dbReference type="ARBA" id="ARBA00022730"/>
    </source>
</evidence>
<keyword evidence="4" id="KW-0687">Ribonucleoprotein</keyword>
<dbReference type="NCBIfam" id="TIGR00731">
    <property type="entry name" value="bL25_bact_ctc"/>
    <property type="match status" value="1"/>
</dbReference>
<dbReference type="InterPro" id="IPR020057">
    <property type="entry name" value="Ribosomal_bL25_b-dom"/>
</dbReference>
<keyword evidence="3" id="KW-0689">Ribosomal protein</keyword>
<gene>
    <name evidence="8" type="ORF">S03H2_12132</name>
</gene>
<dbReference type="HAMAP" id="MF_01334">
    <property type="entry name" value="Ribosomal_bL25_CTC"/>
    <property type="match status" value="1"/>
</dbReference>
<evidence type="ECO:0000256" key="4">
    <source>
        <dbReference type="ARBA" id="ARBA00023274"/>
    </source>
</evidence>
<dbReference type="GO" id="GO:0008097">
    <property type="term" value="F:5S rRNA binding"/>
    <property type="evidence" value="ECO:0007669"/>
    <property type="project" value="InterPro"/>
</dbReference>
<keyword evidence="1" id="KW-0699">rRNA-binding</keyword>
<evidence type="ECO:0000313" key="8">
    <source>
        <dbReference type="EMBL" id="GAH45804.1"/>
    </source>
</evidence>
<proteinExistence type="inferred from homology"/>
<dbReference type="NCBIfam" id="NF004139">
    <property type="entry name" value="PRK05618.4-2"/>
    <property type="match status" value="1"/>
</dbReference>
<dbReference type="Pfam" id="PF14693">
    <property type="entry name" value="Ribosomal_TL5_C"/>
    <property type="match status" value="1"/>
</dbReference>
<sequence length="228" mass="25708">MEKRKLKVKLRDRTGKEYVKKLRKNGLLPAVLYGPHLKKSLSLEVDIKELRSFLSQSDKAKIITLEITDQKTDKQHNVIIKDSQWDLIKGDLQHLDFYAVTRGETVTTTVPISFVGKSQGEKIGGIVEHLVRELEIECLPKDLPSIIEVDITPLGLGDSLSVGDVKVPLGIKVLTHPQEVVVSVVLPAKEEVKVEEKEVVEEVEVVGKEKEIEETEKEETEKKDEDEK</sequence>
<dbReference type="SUPFAM" id="SSF50715">
    <property type="entry name" value="Ribosomal protein L25-like"/>
    <property type="match status" value="1"/>
</dbReference>
<feature type="domain" description="Large ribosomal subunit protein bL25 beta" evidence="7">
    <location>
        <begin position="106"/>
        <end position="187"/>
    </location>
</feature>
<name>X1GVZ8_9ZZZZ</name>
<feature type="domain" description="Large ribosomal subunit protein bL25 L25" evidence="6">
    <location>
        <begin position="6"/>
        <end position="97"/>
    </location>
</feature>